<dbReference type="Pfam" id="PF25333">
    <property type="entry name" value="DUF2921_N"/>
    <property type="match status" value="1"/>
</dbReference>
<comment type="caution">
    <text evidence="4">The sequence shown here is derived from an EMBL/GenBank/DDBJ whole genome shotgun (WGS) entry which is preliminary data.</text>
</comment>
<dbReference type="InterPro" id="IPR027356">
    <property type="entry name" value="NPH3_dom"/>
</dbReference>
<dbReference type="Pfam" id="PF03000">
    <property type="entry name" value="NPH3"/>
    <property type="match status" value="1"/>
</dbReference>
<dbReference type="InterPro" id="IPR043454">
    <property type="entry name" value="NPH3/RPT2-like"/>
</dbReference>
<evidence type="ECO:0000259" key="3">
    <source>
        <dbReference type="PROSITE" id="PS51649"/>
    </source>
</evidence>
<feature type="domain" description="NPH3" evidence="3">
    <location>
        <begin position="23"/>
        <end position="298"/>
    </location>
</feature>
<comment type="similarity">
    <text evidence="2">Belongs to the NPH3 family.</text>
</comment>
<accession>A0A9Q0V7B9</accession>
<evidence type="ECO:0000256" key="2">
    <source>
        <dbReference type="PROSITE-ProRule" id="PRU00982"/>
    </source>
</evidence>
<dbReference type="InterPro" id="IPR057425">
    <property type="entry name" value="DUF2921_N"/>
</dbReference>
<reference evidence="4" key="1">
    <citation type="submission" date="2022-11" db="EMBL/GenBank/DDBJ databases">
        <authorList>
            <person name="Hyden B.L."/>
            <person name="Feng K."/>
            <person name="Yates T."/>
            <person name="Jawdy S."/>
            <person name="Smart L.B."/>
            <person name="Muchero W."/>
        </authorList>
    </citation>
    <scope>NUCLEOTIDE SEQUENCE</scope>
    <source>
        <tissue evidence="4">Shoot tip</tissue>
    </source>
</reference>
<dbReference type="PANTHER" id="PTHR32370">
    <property type="entry name" value="OS12G0117600 PROTEIN"/>
    <property type="match status" value="1"/>
</dbReference>
<reference evidence="4" key="2">
    <citation type="journal article" date="2023" name="Int. J. Mol. Sci.">
        <title>De Novo Assembly and Annotation of 11 Diverse Shrub Willow (Salix) Genomes Reveals Novel Gene Organization in Sex-Linked Regions.</title>
        <authorList>
            <person name="Hyden B."/>
            <person name="Feng K."/>
            <person name="Yates T.B."/>
            <person name="Jawdy S."/>
            <person name="Cereghino C."/>
            <person name="Smart L.B."/>
            <person name="Muchero W."/>
        </authorList>
    </citation>
    <scope>NUCLEOTIDE SEQUENCE [LARGE SCALE GENOMIC DNA]</scope>
    <source>
        <tissue evidence="4">Shoot tip</tissue>
    </source>
</reference>
<evidence type="ECO:0000313" key="5">
    <source>
        <dbReference type="Proteomes" id="UP001151529"/>
    </source>
</evidence>
<name>A0A9Q0V7B9_SALVM</name>
<keyword evidence="1" id="KW-0833">Ubl conjugation pathway</keyword>
<gene>
    <name evidence="4" type="ORF">OIU85_017445</name>
</gene>
<dbReference type="OrthoDB" id="680561at2759"/>
<dbReference type="AlphaFoldDB" id="A0A9Q0V7B9"/>
<sequence>MKKASFPESILFSESMTSHLAAECWFDDACILDMDYFVKTLAGIKAKGVRPDLIGSIIAHYASKWLPDLSGDHHPGTDRGLTIFAESPESVTTLWMKKRFFVETLVGILPPEKDSVQCNFLLRLLRIANMVGVEPTYRAELEKRISWQLDQASLEELMIPSFSHTCGTLLDVELIIRLVGMFVNLDEVAKSGAALIKVAKLVDSYLAEASVDSNLNLSEFVALAGALPSHARATDDGLYRAIDTYLKAHPGVTKQERKVLFRLLDSRKLSHEASLHVAQNERLPVRAVVQVLFFEQTKHNRQMDWSGSFSGTRSPYLGFEASTRCLSKREMCGQQTEVRKLREDVHRLQSQCYAMQMQMERLSEKKKGFFRWKFENVMPSSRLKSNNLSVVDKIEKSNEGEVEVGCGIQTPVDLKTKLVKVLVEENNFVALIRLCENNRGHSEGEYVWKSCVEFSGDPVEYVAFDDTQLSISFKGYYRVKEEWGERVMCLLGSTVLPSRESDSSTPWEWQKAGSNYNQPSLLQDDRILLLLVLHCECLIRRAGSLTIVPNWRCNGVAVVFRAVSPPENQYAVVMRSRFSNMAVVADGIRQSSTGQLYMVDCLGIVDSEGNTCNSHLAEDLTLYSSAFPDPLPRSPPRTAADFHIHMRKLFNPDEAQYTEKQLLINVSVQITLDGEAYGNFTELFLESLYDPRAGKMYIVGCRDVRASWNILSESMDQEAGLDCLTGAVVSYPPITALWLANPAARISISGHRNEDDPLHFSTVKLRTLPIYVSKTFYLFHLQLVFAFTSSMNWVLFRSSLWLCYSPPLITGAEALLQRKPSESYESSSYYLEKNQWLNGIDYVVKILVLALSEGVEISYQITYKKPL</sequence>
<evidence type="ECO:0000313" key="4">
    <source>
        <dbReference type="EMBL" id="KAJ6743495.1"/>
    </source>
</evidence>
<proteinExistence type="inferred from homology"/>
<evidence type="ECO:0000256" key="1">
    <source>
        <dbReference type="ARBA" id="ARBA00022786"/>
    </source>
</evidence>
<dbReference type="PROSITE" id="PS51649">
    <property type="entry name" value="NPH3"/>
    <property type="match status" value="1"/>
</dbReference>
<keyword evidence="5" id="KW-1185">Reference proteome</keyword>
<protein>
    <recommendedName>
        <fullName evidence="3">NPH3 domain-containing protein</fullName>
    </recommendedName>
</protein>
<dbReference type="Proteomes" id="UP001151529">
    <property type="component" value="Chromosome 6"/>
</dbReference>
<dbReference type="EMBL" id="JAPFFL010000002">
    <property type="protein sequence ID" value="KAJ6743495.1"/>
    <property type="molecule type" value="Genomic_DNA"/>
</dbReference>
<organism evidence="4 5">
    <name type="scientific">Salix viminalis</name>
    <name type="common">Common osier</name>
    <name type="synonym">Basket willow</name>
    <dbReference type="NCBI Taxonomy" id="40686"/>
    <lineage>
        <taxon>Eukaryota</taxon>
        <taxon>Viridiplantae</taxon>
        <taxon>Streptophyta</taxon>
        <taxon>Embryophyta</taxon>
        <taxon>Tracheophyta</taxon>
        <taxon>Spermatophyta</taxon>
        <taxon>Magnoliopsida</taxon>
        <taxon>eudicotyledons</taxon>
        <taxon>Gunneridae</taxon>
        <taxon>Pentapetalae</taxon>
        <taxon>rosids</taxon>
        <taxon>fabids</taxon>
        <taxon>Malpighiales</taxon>
        <taxon>Salicaceae</taxon>
        <taxon>Saliceae</taxon>
        <taxon>Salix</taxon>
    </lineage>
</organism>